<dbReference type="InterPro" id="IPR013830">
    <property type="entry name" value="SGNH_hydro"/>
</dbReference>
<dbReference type="STRING" id="39495.SAMN02745111_00343"/>
<dbReference type="OrthoDB" id="1838716at2"/>
<dbReference type="SUPFAM" id="SSF52266">
    <property type="entry name" value="SGNH hydrolase"/>
    <property type="match status" value="1"/>
</dbReference>
<dbReference type="Gene3D" id="2.60.120.260">
    <property type="entry name" value="Galactose-binding domain-like"/>
    <property type="match status" value="1"/>
</dbReference>
<evidence type="ECO:0000259" key="1">
    <source>
        <dbReference type="Pfam" id="PF13472"/>
    </source>
</evidence>
<dbReference type="Proteomes" id="UP000190814">
    <property type="component" value="Unassembled WGS sequence"/>
</dbReference>
<accession>A0A1T4V7Q5</accession>
<dbReference type="RefSeq" id="WP_078765237.1">
    <property type="nucleotide sequence ID" value="NZ_FUXZ01000003.1"/>
</dbReference>
<sequence>MAITNEELKKIYCGVYSFEEVEDGYLRAYQYSKPQMEYFEGTFEMWFERCDASTGKTIEFISDATQVSFDYKFVWKCSEDSFEVLVDGLITEIVYVKDLKEEGNISFSLPEGKKKVAIYLPVDATVLIKNFDINSEYETVSKNEKVLWLGDSITQGYGPLRSSQTYVNVANRILNYDILNQGIGGYIYDKKSLMKMDGYNPDKIIVALGTNQYGEENALKDVEEYYETLLGIYGEEIPIICITPLWRGDSEDGLPTLIKFCDGIKNIVSKYKNITVVDGFKLVPHLSEYFLDNLHPNCLGTEVYGRNLVEEIRRINF</sequence>
<keyword evidence="3" id="KW-1185">Reference proteome</keyword>
<reference evidence="2 3" key="1">
    <citation type="submission" date="2017-02" db="EMBL/GenBank/DDBJ databases">
        <authorList>
            <person name="Peterson S.W."/>
        </authorList>
    </citation>
    <scope>NUCLEOTIDE SEQUENCE [LARGE SCALE GENOMIC DNA]</scope>
    <source>
        <strain evidence="2 3">ATCC 35992</strain>
    </source>
</reference>
<dbReference type="Pfam" id="PF13472">
    <property type="entry name" value="Lipase_GDSL_2"/>
    <property type="match status" value="1"/>
</dbReference>
<organism evidence="2 3">
    <name type="scientific">Eubacterium uniforme</name>
    <dbReference type="NCBI Taxonomy" id="39495"/>
    <lineage>
        <taxon>Bacteria</taxon>
        <taxon>Bacillati</taxon>
        <taxon>Bacillota</taxon>
        <taxon>Clostridia</taxon>
        <taxon>Eubacteriales</taxon>
        <taxon>Eubacteriaceae</taxon>
        <taxon>Eubacterium</taxon>
    </lineage>
</organism>
<dbReference type="AlphaFoldDB" id="A0A1T4V7Q5"/>
<dbReference type="EMBL" id="FUXZ01000003">
    <property type="protein sequence ID" value="SKA61015.1"/>
    <property type="molecule type" value="Genomic_DNA"/>
</dbReference>
<dbReference type="InterPro" id="IPR036514">
    <property type="entry name" value="SGNH_hydro_sf"/>
</dbReference>
<gene>
    <name evidence="2" type="ORF">SAMN02745111_00343</name>
</gene>
<evidence type="ECO:0000313" key="3">
    <source>
        <dbReference type="Proteomes" id="UP000190814"/>
    </source>
</evidence>
<dbReference type="Gene3D" id="3.40.50.1110">
    <property type="entry name" value="SGNH hydrolase"/>
    <property type="match status" value="1"/>
</dbReference>
<feature type="domain" description="SGNH hydrolase-type esterase" evidence="1">
    <location>
        <begin position="149"/>
        <end position="300"/>
    </location>
</feature>
<protein>
    <submittedName>
        <fullName evidence="2">Lysophospholipase L1</fullName>
    </submittedName>
</protein>
<dbReference type="CDD" id="cd00229">
    <property type="entry name" value="SGNH_hydrolase"/>
    <property type="match status" value="1"/>
</dbReference>
<name>A0A1T4V7Q5_9FIRM</name>
<evidence type="ECO:0000313" key="2">
    <source>
        <dbReference type="EMBL" id="SKA61015.1"/>
    </source>
</evidence>
<proteinExistence type="predicted"/>